<reference evidence="1" key="1">
    <citation type="submission" date="2014-11" db="EMBL/GenBank/DDBJ databases">
        <authorList>
            <person name="Amaro Gonzalez C."/>
        </authorList>
    </citation>
    <scope>NUCLEOTIDE SEQUENCE</scope>
</reference>
<organism evidence="1">
    <name type="scientific">Anguilla anguilla</name>
    <name type="common">European freshwater eel</name>
    <name type="synonym">Muraena anguilla</name>
    <dbReference type="NCBI Taxonomy" id="7936"/>
    <lineage>
        <taxon>Eukaryota</taxon>
        <taxon>Metazoa</taxon>
        <taxon>Chordata</taxon>
        <taxon>Craniata</taxon>
        <taxon>Vertebrata</taxon>
        <taxon>Euteleostomi</taxon>
        <taxon>Actinopterygii</taxon>
        <taxon>Neopterygii</taxon>
        <taxon>Teleostei</taxon>
        <taxon>Anguilliformes</taxon>
        <taxon>Anguillidae</taxon>
        <taxon>Anguilla</taxon>
    </lineage>
</organism>
<dbReference type="EMBL" id="GBXM01047817">
    <property type="protein sequence ID" value="JAH60760.1"/>
    <property type="molecule type" value="Transcribed_RNA"/>
</dbReference>
<dbReference type="AlphaFoldDB" id="A0A0E9U6J8"/>
<sequence length="17" mass="1783">MLEGPGFLPSMSFIASV</sequence>
<proteinExistence type="predicted"/>
<reference evidence="1" key="2">
    <citation type="journal article" date="2015" name="Fish Shellfish Immunol.">
        <title>Early steps in the European eel (Anguilla anguilla)-Vibrio vulnificus interaction in the gills: Role of the RtxA13 toxin.</title>
        <authorList>
            <person name="Callol A."/>
            <person name="Pajuelo D."/>
            <person name="Ebbesson L."/>
            <person name="Teles M."/>
            <person name="MacKenzie S."/>
            <person name="Amaro C."/>
        </authorList>
    </citation>
    <scope>NUCLEOTIDE SEQUENCE</scope>
</reference>
<name>A0A0E9U6J8_ANGAN</name>
<protein>
    <submittedName>
        <fullName evidence="1">Uncharacterized protein</fullName>
    </submittedName>
</protein>
<accession>A0A0E9U6J8</accession>
<evidence type="ECO:0000313" key="1">
    <source>
        <dbReference type="EMBL" id="JAH60760.1"/>
    </source>
</evidence>